<keyword evidence="1" id="KW-0175">Coiled coil</keyword>
<evidence type="ECO:0000313" key="4">
    <source>
        <dbReference type="Proteomes" id="UP000886740"/>
    </source>
</evidence>
<keyword evidence="2" id="KW-1133">Transmembrane helix</keyword>
<evidence type="ECO:0000256" key="2">
    <source>
        <dbReference type="SAM" id="Phobius"/>
    </source>
</evidence>
<organism evidence="3 4">
    <name type="scientific">Candidatus Parabacteroides intestinipullorum</name>
    <dbReference type="NCBI Taxonomy" id="2838723"/>
    <lineage>
        <taxon>Bacteria</taxon>
        <taxon>Pseudomonadati</taxon>
        <taxon>Bacteroidota</taxon>
        <taxon>Bacteroidia</taxon>
        <taxon>Bacteroidales</taxon>
        <taxon>Tannerellaceae</taxon>
        <taxon>Parabacteroides</taxon>
    </lineage>
</organism>
<dbReference type="SUPFAM" id="SSF48452">
    <property type="entry name" value="TPR-like"/>
    <property type="match status" value="1"/>
</dbReference>
<feature type="coiled-coil region" evidence="1">
    <location>
        <begin position="412"/>
        <end position="469"/>
    </location>
</feature>
<keyword evidence="2" id="KW-0472">Membrane</keyword>
<dbReference type="EMBL" id="DXEL01000058">
    <property type="protein sequence ID" value="HIX75059.1"/>
    <property type="molecule type" value="Genomic_DNA"/>
</dbReference>
<proteinExistence type="predicted"/>
<dbReference type="Proteomes" id="UP000886740">
    <property type="component" value="Unassembled WGS sequence"/>
</dbReference>
<sequence length="575" mass="66101">MNKLFLIGWLTLMTLLACEGDRRHGVRLLEAERLVETRPDSALLLLERMGDPAGWPESERAWWALLKVETMGQEPSGNQADSLIRIATDYFEKPGRDPQRRARAWLCKARACRASGQWLSALEYYQAALSDRSSLLKRLVGRGELEMAGLLTEMNLFDEALAAQKRSLAYFSQTGDTLEMVRTYGEMASSYASLNEIDSLLVCLIRLDSLKAGLLDPEARQMLEIQENLDFGLRRARSEQEEYQRARRHVAYGLRALTDGNSSRMALAKGCAYLYGQRYDSAAVHLERAALAPDPTIRQEATYFLSRLNLRRGRIDEALHASREIELRQDSLTRKDLSKRGIYHNLLLDYQTLIEQERASSQKKEVNSMVLFSLLLAVVWLGAILGNAYRNERKNANRLARRSKARHLSVGIPDTERLITDNEARLRRLENNGESGLDARLVETRRHMLEMENQKLRADEQRRAELEERFKRSEIYALFTDEAAKPKEADWTLLLETIDLVYDDFATRFRQLSDRFNEKEIRTACLIKIGLPPAMIARRLFCTKTNISMIRRRIYEKIFGEKGSSEQCDQFIGSF</sequence>
<dbReference type="AlphaFoldDB" id="A0A9D2BH54"/>
<dbReference type="Gene3D" id="1.25.40.10">
    <property type="entry name" value="Tetratricopeptide repeat domain"/>
    <property type="match status" value="1"/>
</dbReference>
<evidence type="ECO:0008006" key="5">
    <source>
        <dbReference type="Google" id="ProtNLM"/>
    </source>
</evidence>
<feature type="transmembrane region" description="Helical" evidence="2">
    <location>
        <begin position="369"/>
        <end position="389"/>
    </location>
</feature>
<evidence type="ECO:0000313" key="3">
    <source>
        <dbReference type="EMBL" id="HIX75059.1"/>
    </source>
</evidence>
<reference evidence="3" key="1">
    <citation type="journal article" date="2021" name="PeerJ">
        <title>Extensive microbial diversity within the chicken gut microbiome revealed by metagenomics and culture.</title>
        <authorList>
            <person name="Gilroy R."/>
            <person name="Ravi A."/>
            <person name="Getino M."/>
            <person name="Pursley I."/>
            <person name="Horton D.L."/>
            <person name="Alikhan N.F."/>
            <person name="Baker D."/>
            <person name="Gharbi K."/>
            <person name="Hall N."/>
            <person name="Watson M."/>
            <person name="Adriaenssens E.M."/>
            <person name="Foster-Nyarko E."/>
            <person name="Jarju S."/>
            <person name="Secka A."/>
            <person name="Antonio M."/>
            <person name="Oren A."/>
            <person name="Chaudhuri R.R."/>
            <person name="La Ragione R."/>
            <person name="Hildebrand F."/>
            <person name="Pallen M.J."/>
        </authorList>
    </citation>
    <scope>NUCLEOTIDE SEQUENCE</scope>
    <source>
        <strain evidence="3">ChiGjej6B6-14162</strain>
    </source>
</reference>
<accession>A0A9D2BH54</accession>
<name>A0A9D2BH54_9BACT</name>
<comment type="caution">
    <text evidence="3">The sequence shown here is derived from an EMBL/GenBank/DDBJ whole genome shotgun (WGS) entry which is preliminary data.</text>
</comment>
<gene>
    <name evidence="3" type="ORF">H9977_08530</name>
</gene>
<dbReference type="PROSITE" id="PS51257">
    <property type="entry name" value="PROKAR_LIPOPROTEIN"/>
    <property type="match status" value="1"/>
</dbReference>
<reference evidence="3" key="2">
    <citation type="submission" date="2021-04" db="EMBL/GenBank/DDBJ databases">
        <authorList>
            <person name="Gilroy R."/>
        </authorList>
    </citation>
    <scope>NUCLEOTIDE SEQUENCE</scope>
    <source>
        <strain evidence="3">ChiGjej6B6-14162</strain>
    </source>
</reference>
<protein>
    <recommendedName>
        <fullName evidence="5">Tetratricopeptide repeat protein</fullName>
    </recommendedName>
</protein>
<evidence type="ECO:0000256" key="1">
    <source>
        <dbReference type="SAM" id="Coils"/>
    </source>
</evidence>
<dbReference type="InterPro" id="IPR011990">
    <property type="entry name" value="TPR-like_helical_dom_sf"/>
</dbReference>
<keyword evidence="2" id="KW-0812">Transmembrane</keyword>